<accession>A0A0S7BHG5</accession>
<dbReference type="Proteomes" id="UP000055060">
    <property type="component" value="Unassembled WGS sequence"/>
</dbReference>
<sequence length="427" mass="46558">MVGCTLSRRIQEGSQHDYHLKRQAPMLLMQTEEVQLVVRQCRQALDAIDDCASSMNSSLGYLDWVSPASAGFCEEAQACTRQVASLVETGRDLFARLDREQVAWKEMGKGFQPVQINTAYLLAMAGGGTVGAWSLSNLLPGFSRLTGLMNQWINRLPDWAKKLISKQLPVDQAGDFLPPAKTGVIPRAWLDKNDNTGDQQPISPVDENNQNRQPAAEQVNLPSNTNGQNESANPSQSTETKEATASSEAFSVPVKSQKGLKADGKGTDYGCVPTSASMITDYWHDRDETNQTLSAQDLVNMNIEQKDFSADSGMAINKLENDLEPLGYEVETITGTADNAADQLTKLKSAVNEGPVLANIHLGLTTNGYSHAVVVNAMTDEKVTYNDPWTGTTETVAVTEFDKSWGASFGLKYPVRNYVTIKPANSN</sequence>
<dbReference type="InterPro" id="IPR039564">
    <property type="entry name" value="Peptidase_C39-like"/>
</dbReference>
<dbReference type="Pfam" id="PF13529">
    <property type="entry name" value="Peptidase_C39_2"/>
    <property type="match status" value="1"/>
</dbReference>
<dbReference type="STRING" id="360412.LARV_00940"/>
<organism evidence="3">
    <name type="scientific">Longilinea arvoryzae</name>
    <dbReference type="NCBI Taxonomy" id="360412"/>
    <lineage>
        <taxon>Bacteria</taxon>
        <taxon>Bacillati</taxon>
        <taxon>Chloroflexota</taxon>
        <taxon>Anaerolineae</taxon>
        <taxon>Anaerolineales</taxon>
        <taxon>Anaerolineaceae</taxon>
        <taxon>Longilinea</taxon>
    </lineage>
</organism>
<protein>
    <submittedName>
        <fullName evidence="3">Peptidase_C39 like family</fullName>
    </submittedName>
</protein>
<keyword evidence="4" id="KW-1185">Reference proteome</keyword>
<feature type="compositionally biased region" description="Polar residues" evidence="1">
    <location>
        <begin position="220"/>
        <end position="249"/>
    </location>
</feature>
<feature type="domain" description="Peptidase C39-like" evidence="2">
    <location>
        <begin position="252"/>
        <end position="389"/>
    </location>
</feature>
<feature type="compositionally biased region" description="Polar residues" evidence="1">
    <location>
        <begin position="196"/>
        <end position="213"/>
    </location>
</feature>
<evidence type="ECO:0000259" key="2">
    <source>
        <dbReference type="Pfam" id="PF13529"/>
    </source>
</evidence>
<reference evidence="3" key="1">
    <citation type="submission" date="2015-07" db="EMBL/GenBank/DDBJ databases">
        <title>Draft Genome Sequences of Anaerolinea thermolimosa IMO-1, Bellilinea caldifistulae GOMI-1, Leptolinea tardivitalis YMTK-2, Levilinea saccharolytica KIBI-1,Longilinea arvoryzae KOME-1, Previously Described as Members of the Anaerolineaceae (Chloroflexi).</title>
        <authorList>
            <person name="Sekiguchi Y."/>
            <person name="Ohashi A."/>
            <person name="Matsuura N."/>
            <person name="Tourlousse M.D."/>
        </authorList>
    </citation>
    <scope>NUCLEOTIDE SEQUENCE [LARGE SCALE GENOMIC DNA]</scope>
    <source>
        <strain evidence="3">KOME-1</strain>
    </source>
</reference>
<feature type="region of interest" description="Disordered" evidence="1">
    <location>
        <begin position="187"/>
        <end position="268"/>
    </location>
</feature>
<name>A0A0S7BHG5_9CHLR</name>
<evidence type="ECO:0000313" key="4">
    <source>
        <dbReference type="Proteomes" id="UP000055060"/>
    </source>
</evidence>
<dbReference type="AlphaFoldDB" id="A0A0S7BHG5"/>
<gene>
    <name evidence="3" type="ORF">LARV_00940</name>
</gene>
<proteinExistence type="predicted"/>
<evidence type="ECO:0000256" key="1">
    <source>
        <dbReference type="SAM" id="MobiDB-lite"/>
    </source>
</evidence>
<dbReference type="Gene3D" id="3.90.70.10">
    <property type="entry name" value="Cysteine proteinases"/>
    <property type="match status" value="1"/>
</dbReference>
<evidence type="ECO:0000313" key="3">
    <source>
        <dbReference type="EMBL" id="GAP13189.1"/>
    </source>
</evidence>
<dbReference type="EMBL" id="DF967972">
    <property type="protein sequence ID" value="GAP13189.1"/>
    <property type="molecule type" value="Genomic_DNA"/>
</dbReference>